<evidence type="ECO:0000256" key="2">
    <source>
        <dbReference type="ARBA" id="ARBA00022676"/>
    </source>
</evidence>
<evidence type="ECO:0000256" key="3">
    <source>
        <dbReference type="ARBA" id="ARBA00022679"/>
    </source>
</evidence>
<evidence type="ECO:0000256" key="1">
    <source>
        <dbReference type="ARBA" id="ARBA00006739"/>
    </source>
</evidence>
<dbReference type="Gene3D" id="3.90.550.10">
    <property type="entry name" value="Spore Coat Polysaccharide Biosynthesis Protein SpsA, Chain A"/>
    <property type="match status" value="1"/>
</dbReference>
<keyword evidence="2" id="KW-0328">Glycosyltransferase</keyword>
<dbReference type="Proteomes" id="UP000661193">
    <property type="component" value="Unassembled WGS sequence"/>
</dbReference>
<evidence type="ECO:0000259" key="4">
    <source>
        <dbReference type="Pfam" id="PF00535"/>
    </source>
</evidence>
<accession>A0ABS1UMD6</accession>
<dbReference type="InterPro" id="IPR029044">
    <property type="entry name" value="Nucleotide-diphossugar_trans"/>
</dbReference>
<keyword evidence="3" id="KW-0808">Transferase</keyword>
<dbReference type="PANTHER" id="PTHR43685:SF5">
    <property type="entry name" value="GLYCOSYLTRANSFERASE EPSE-RELATED"/>
    <property type="match status" value="1"/>
</dbReference>
<proteinExistence type="inferred from homology"/>
<keyword evidence="6" id="KW-1185">Reference proteome</keyword>
<dbReference type="PANTHER" id="PTHR43685">
    <property type="entry name" value="GLYCOSYLTRANSFERASE"/>
    <property type="match status" value="1"/>
</dbReference>
<comment type="similarity">
    <text evidence="1">Belongs to the glycosyltransferase 2 family.</text>
</comment>
<dbReference type="Pfam" id="PF00535">
    <property type="entry name" value="Glycos_transf_2"/>
    <property type="match status" value="1"/>
</dbReference>
<dbReference type="EMBL" id="JAETXL010000005">
    <property type="protein sequence ID" value="MBL6277512.1"/>
    <property type="molecule type" value="Genomic_DNA"/>
</dbReference>
<dbReference type="InterPro" id="IPR001173">
    <property type="entry name" value="Glyco_trans_2-like"/>
</dbReference>
<dbReference type="InterPro" id="IPR050834">
    <property type="entry name" value="Glycosyltransf_2"/>
</dbReference>
<gene>
    <name evidence="5" type="ORF">JMF97_15235</name>
</gene>
<protein>
    <submittedName>
        <fullName evidence="5">Glycosyltransferase</fullName>
    </submittedName>
</protein>
<evidence type="ECO:0000313" key="6">
    <source>
        <dbReference type="Proteomes" id="UP000661193"/>
    </source>
</evidence>
<sequence>MENVISVITPVYPPNSIHLTEAGKSLFSQQLPPGWRWEWMVQIDGENGEGISLPADSRIKVARNRHAGAAVARTMALARSTGTLIKSFDADDLLADGSLARDIDTLESNPNVGWTVSSATDLLPDGSLVAFPENDPPEGIMPRGLIFDYWRTHDYRPPVVPGTMCIRRDLIIGLGGWMALPASEDTGLLIAASILMPGYFIAETGLLYRKWPSQSTAQPEHADETERRARFAVIESRAQALLAMQRP</sequence>
<comment type="caution">
    <text evidence="5">The sequence shown here is derived from an EMBL/GenBank/DDBJ whole genome shotgun (WGS) entry which is preliminary data.</text>
</comment>
<feature type="domain" description="Glycosyltransferase 2-like" evidence="4">
    <location>
        <begin position="53"/>
        <end position="115"/>
    </location>
</feature>
<name>A0ABS1UMD6_9ACTN</name>
<organism evidence="5 6">
    <name type="scientific">Micromonospora fiedleri</name>
    <dbReference type="NCBI Taxonomy" id="1157498"/>
    <lineage>
        <taxon>Bacteria</taxon>
        <taxon>Bacillati</taxon>
        <taxon>Actinomycetota</taxon>
        <taxon>Actinomycetes</taxon>
        <taxon>Micromonosporales</taxon>
        <taxon>Micromonosporaceae</taxon>
        <taxon>Micromonospora</taxon>
    </lineage>
</organism>
<dbReference type="SUPFAM" id="SSF53448">
    <property type="entry name" value="Nucleotide-diphospho-sugar transferases"/>
    <property type="match status" value="1"/>
</dbReference>
<evidence type="ECO:0000313" key="5">
    <source>
        <dbReference type="EMBL" id="MBL6277512.1"/>
    </source>
</evidence>
<reference evidence="5 6" key="1">
    <citation type="submission" date="2021-01" db="EMBL/GenBank/DDBJ databases">
        <title>Genome sequencing of Micromonospora fiedleri MG-37.</title>
        <authorList>
            <person name="Moreland P.E.J."/>
            <person name="Stach J.E.M."/>
        </authorList>
    </citation>
    <scope>NUCLEOTIDE SEQUENCE [LARGE SCALE GENOMIC DNA]</scope>
    <source>
        <strain evidence="5 6">MG-37</strain>
    </source>
</reference>